<feature type="transmembrane region" description="Helical" evidence="6">
    <location>
        <begin position="346"/>
        <end position="367"/>
    </location>
</feature>
<evidence type="ECO:0000256" key="4">
    <source>
        <dbReference type="ARBA" id="ARBA00022989"/>
    </source>
</evidence>
<evidence type="ECO:0000256" key="5">
    <source>
        <dbReference type="ARBA" id="ARBA00023136"/>
    </source>
</evidence>
<proteinExistence type="predicted"/>
<evidence type="ECO:0000256" key="6">
    <source>
        <dbReference type="SAM" id="Phobius"/>
    </source>
</evidence>
<evidence type="ECO:0000256" key="3">
    <source>
        <dbReference type="ARBA" id="ARBA00022692"/>
    </source>
</evidence>
<dbReference type="PANTHER" id="PTHR30250">
    <property type="entry name" value="PST FAMILY PREDICTED COLANIC ACID TRANSPORTER"/>
    <property type="match status" value="1"/>
</dbReference>
<reference evidence="7 8" key="1">
    <citation type="submission" date="2018-05" db="EMBL/GenBank/DDBJ databases">
        <title>Integrated omic analyses show evidence that a Ca. Accumulibacter phosphatis strain performs denitrification under micro-aerobic conditions.</title>
        <authorList>
            <person name="Camejo P.Y."/>
            <person name="Katherine M.D."/>
            <person name="Daniel N.R."/>
        </authorList>
    </citation>
    <scope>NUCLEOTIDE SEQUENCE [LARGE SCALE GENOMIC DNA]</scope>
    <source>
        <strain evidence="7">UW-LDO-IC</strain>
    </source>
</reference>
<protein>
    <recommendedName>
        <fullName evidence="9">O-antigen flippase Wzx</fullName>
    </recommendedName>
</protein>
<organism evidence="7 8">
    <name type="scientific">Candidatus Accumulibacter meliphilus</name>
    <dbReference type="NCBI Taxonomy" id="2211374"/>
    <lineage>
        <taxon>Bacteria</taxon>
        <taxon>Pseudomonadati</taxon>
        <taxon>Pseudomonadota</taxon>
        <taxon>Betaproteobacteria</taxon>
        <taxon>Candidatus Accumulibacter</taxon>
    </lineage>
</organism>
<gene>
    <name evidence="7" type="ORF">DVS81_07575</name>
</gene>
<evidence type="ECO:0000256" key="2">
    <source>
        <dbReference type="ARBA" id="ARBA00022475"/>
    </source>
</evidence>
<keyword evidence="3 6" id="KW-0812">Transmembrane</keyword>
<evidence type="ECO:0008006" key="9">
    <source>
        <dbReference type="Google" id="ProtNLM"/>
    </source>
</evidence>
<keyword evidence="4 6" id="KW-1133">Transmembrane helix</keyword>
<dbReference type="AlphaFoldDB" id="A0A369XP39"/>
<dbReference type="Pfam" id="PF13440">
    <property type="entry name" value="Polysacc_synt_3"/>
    <property type="match status" value="1"/>
</dbReference>
<accession>A0A369XP39</accession>
<feature type="transmembrane region" description="Helical" evidence="6">
    <location>
        <begin position="400"/>
        <end position="419"/>
    </location>
</feature>
<evidence type="ECO:0000313" key="7">
    <source>
        <dbReference type="EMBL" id="RDE51165.1"/>
    </source>
</evidence>
<feature type="transmembrane region" description="Helical" evidence="6">
    <location>
        <begin position="12"/>
        <end position="34"/>
    </location>
</feature>
<evidence type="ECO:0000313" key="8">
    <source>
        <dbReference type="Proteomes" id="UP000253831"/>
    </source>
</evidence>
<dbReference type="EMBL" id="QPGA01000010">
    <property type="protein sequence ID" value="RDE51165.1"/>
    <property type="molecule type" value="Genomic_DNA"/>
</dbReference>
<comment type="caution">
    <text evidence="7">The sequence shown here is derived from an EMBL/GenBank/DDBJ whole genome shotgun (WGS) entry which is preliminary data.</text>
</comment>
<dbReference type="GO" id="GO:0005886">
    <property type="term" value="C:plasma membrane"/>
    <property type="evidence" value="ECO:0007669"/>
    <property type="project" value="UniProtKB-SubCell"/>
</dbReference>
<keyword evidence="5 6" id="KW-0472">Membrane</keyword>
<feature type="transmembrane region" description="Helical" evidence="6">
    <location>
        <begin position="160"/>
        <end position="180"/>
    </location>
</feature>
<feature type="transmembrane region" description="Helical" evidence="6">
    <location>
        <begin position="46"/>
        <end position="69"/>
    </location>
</feature>
<feature type="transmembrane region" description="Helical" evidence="6">
    <location>
        <begin position="374"/>
        <end position="394"/>
    </location>
</feature>
<evidence type="ECO:0000256" key="1">
    <source>
        <dbReference type="ARBA" id="ARBA00004651"/>
    </source>
</evidence>
<feature type="transmembrane region" description="Helical" evidence="6">
    <location>
        <begin position="186"/>
        <end position="206"/>
    </location>
</feature>
<dbReference type="InterPro" id="IPR050833">
    <property type="entry name" value="Poly_Biosynth_Transport"/>
</dbReference>
<dbReference type="Proteomes" id="UP000253831">
    <property type="component" value="Unassembled WGS sequence"/>
</dbReference>
<feature type="transmembrane region" description="Helical" evidence="6">
    <location>
        <begin position="81"/>
        <end position="111"/>
    </location>
</feature>
<keyword evidence="2" id="KW-1003">Cell membrane</keyword>
<sequence>MKVSTVINLRPFSGPVMTLLTGSGLSQLIMFAASPMLTRLYDPGAFGQYAILSFVLSFAIVIATGKFEIAVLLPKTDEEGWALVCLAGGITIIVTLVGAVVFSGVLLTVGASWVHGLGVRTDIALVSFIVLSSAVVFLSGWQCVLFVWMNRLGNYRGISAARIVQAFVMAFSQICLSFAIEGLFGLLTGTVIGLFFCLLVQIAFVIRSQKYQIPQLVIIKQVARDYSNFPLHTIPTDLASTLLAQFPIYFLGSRFSDEAVGYYSLAQRTLLAPMQLIASSVGDVFRKQASALYLQRGECSAYFRKVAIKLAAIAIAVGVAVVIFFPDLFAFVFGEKWRIAGEYSRILIVMYSLKFIVSPLSFMFIIAKRTRLDLGLHITFLVVLIGVFGAMSGFEISEPQAIALFVSVYSIMYVTYLILSIKFSKGNV</sequence>
<name>A0A369XP39_9PROT</name>
<dbReference type="PANTHER" id="PTHR30250:SF28">
    <property type="entry name" value="POLYSACCHARIDE BIOSYNTHESIS PROTEIN"/>
    <property type="match status" value="1"/>
</dbReference>
<feature type="transmembrane region" description="Helical" evidence="6">
    <location>
        <begin position="123"/>
        <end position="148"/>
    </location>
</feature>
<feature type="transmembrane region" description="Helical" evidence="6">
    <location>
        <begin position="310"/>
        <end position="334"/>
    </location>
</feature>
<comment type="subcellular location">
    <subcellularLocation>
        <location evidence="1">Cell membrane</location>
        <topology evidence="1">Multi-pass membrane protein</topology>
    </subcellularLocation>
</comment>